<dbReference type="PROSITE" id="PS01360">
    <property type="entry name" value="ZF_MYND_1"/>
    <property type="match status" value="1"/>
</dbReference>
<dbReference type="SUPFAM" id="SSF144232">
    <property type="entry name" value="HIT/MYND zinc finger-like"/>
    <property type="match status" value="1"/>
</dbReference>
<proteinExistence type="predicted"/>
<evidence type="ECO:0000259" key="6">
    <source>
        <dbReference type="PROSITE" id="PS50865"/>
    </source>
</evidence>
<evidence type="ECO:0000256" key="1">
    <source>
        <dbReference type="ARBA" id="ARBA00022723"/>
    </source>
</evidence>
<dbReference type="EMBL" id="LLXI01000077">
    <property type="protein sequence ID" value="PKY39806.1"/>
    <property type="molecule type" value="Genomic_DNA"/>
</dbReference>
<dbReference type="InterPro" id="IPR051550">
    <property type="entry name" value="SCF-Subunits/Alg-Epimerases"/>
</dbReference>
<reference evidence="7 8" key="1">
    <citation type="submission" date="2015-10" db="EMBL/GenBank/DDBJ databases">
        <title>Genome analyses suggest a sexual origin of heterokaryosis in a supposedly ancient asexual fungus.</title>
        <authorList>
            <person name="Ropars J."/>
            <person name="Sedzielewska K."/>
            <person name="Noel J."/>
            <person name="Charron P."/>
            <person name="Farinelli L."/>
            <person name="Marton T."/>
            <person name="Kruger M."/>
            <person name="Pelin A."/>
            <person name="Brachmann A."/>
            <person name="Corradi N."/>
        </authorList>
    </citation>
    <scope>NUCLEOTIDE SEQUENCE [LARGE SCALE GENOMIC DNA]</scope>
    <source>
        <strain evidence="7 8">A4</strain>
    </source>
</reference>
<feature type="domain" description="MYND-type" evidence="6">
    <location>
        <begin position="1231"/>
        <end position="1268"/>
    </location>
</feature>
<dbReference type="PANTHER" id="PTHR22990:SF15">
    <property type="entry name" value="F-BOX ONLY PROTEIN 10"/>
    <property type="match status" value="1"/>
</dbReference>
<keyword evidence="2" id="KW-0677">Repeat</keyword>
<sequence>MSSNGISKFEIHMQELKNFWDRHPKAFLSGQSFSQLSCKGRKELSIIYFHLAKAIIENSDSNTTKENQLKALDYLNTSISLDALHNSKAYIMIAKIYAAIGNPICAYANILIATVLIKTDQDAKFFIQQCKKMPFPPPQKIWYNDEDVNELSELSLHWLHEDKVLILRPGTYTATFPICERSVVIIGIGNVTIKNYKKPTIFGVDSKLILYNINIECTEGHSLQMIASQAFVNNCWFTKCSGTAPPICICSKATLSMDKCVVANSTGDNGGILVANDSKAKITNCNIYNIGLSALEVRHGSSLHVENNEIHHSSRGVTAWLNAKEIILINNDIYNNLSEGILVYGYREPAPSKEFNKFLHDYIHDSFGAPIKPPPPRDSYTKPSQTLAVLQNNRILKNGSFGVSVDFGANVRMENNEIADCITSGCIIKGGTDADILNNNIHNNRTYGIEVGVNYHGKVVIKNNSIHSNKRGNITCLALVEMIDNEIGVDYLDESNDQNFINFNISSNRPGIHLFYEESLLYTISNTYGFNLLKNFTTKVTSTTGTTIFDKKISIFLGGINDLSNIIETVYNLTMSLESHTNYYNINLLFTINNFNPIVLSRNLVLLEMINRLPDPKPPSSLNEKGIYGQWNKNFVIGVMEILSVWAEKVISDDTYNNLNSCIHSLIESLENKINIKTNKCNNDSSNKKLPSWISFKHSLNTEFFILQTLQYWKNNSLSAFALNWDANHLFSYTMDRKFSPEIEILRNLKERYYVDEDIKEYACCQLPISNQARSYINVYSNTLDKPNVTMLTVPAMEYNVSPTSCIFRTFQVNTENSEDSDDDDDDQPLTLYDYLLLTLLPKLASLRASLHKTSSVQIQVKPVLGDIIDTLLCRLPPSVRFNAIDCSNLADHVSLLNIIFAAAPKLKDNSQLTLQLIKVHNPSDNSMKKFVEQQLGLSLNILSKLTGITFVNAYSKDYAVYVTWKFDIAKDKEEKLDTLINGVISVASACCTAHNKRIYGLSINIIVRLFQIMNIRFSEEIMAQLLQSLFTSKGFNKYIPNFAMHLVELKTFMTLHFCLPFVSKLKELNDLKVPIARYSLKWETNKIVKEKMHTLEWYFGKHRKTVCPKTEMIWLRLIKPIKPITHTSNFTTKKNKRNNYTSINREPNYYYFDSVSISSIKAPTIMISFHLPIPFYDNHKDWILEFNIGSRVILSSAEMITLSKVTQKNVCHNMWDSETEYKEYDEVNVCKRCRKYTTKICSNCKSVYYCSKNCQDDDLKRHSKVDCIKVSSGM</sequence>
<dbReference type="SUPFAM" id="SSF51126">
    <property type="entry name" value="Pectin lyase-like"/>
    <property type="match status" value="2"/>
</dbReference>
<keyword evidence="3 5" id="KW-0863">Zinc-finger</keyword>
<dbReference type="InterPro" id="IPR039448">
    <property type="entry name" value="Beta_helix"/>
</dbReference>
<dbReference type="Gene3D" id="2.160.20.10">
    <property type="entry name" value="Single-stranded right-handed beta-helix, Pectin lyase-like"/>
    <property type="match status" value="2"/>
</dbReference>
<dbReference type="Pfam" id="PF14737">
    <property type="entry name" value="DUF4470"/>
    <property type="match status" value="1"/>
</dbReference>
<evidence type="ECO:0000256" key="3">
    <source>
        <dbReference type="ARBA" id="ARBA00022771"/>
    </source>
</evidence>
<dbReference type="Gene3D" id="6.10.140.2220">
    <property type="match status" value="1"/>
</dbReference>
<keyword evidence="1" id="KW-0479">Metal-binding</keyword>
<gene>
    <name evidence="7" type="ORF">RhiirA4_453062</name>
</gene>
<dbReference type="Pfam" id="PF01753">
    <property type="entry name" value="zf-MYND"/>
    <property type="match status" value="1"/>
</dbReference>
<evidence type="ECO:0000313" key="7">
    <source>
        <dbReference type="EMBL" id="PKY39806.1"/>
    </source>
</evidence>
<dbReference type="AlphaFoldDB" id="A0A2I1FZN4"/>
<dbReference type="InterPro" id="IPR027974">
    <property type="entry name" value="DUF4470"/>
</dbReference>
<dbReference type="VEuPathDB" id="FungiDB:FUN_013497"/>
<evidence type="ECO:0000256" key="4">
    <source>
        <dbReference type="ARBA" id="ARBA00022833"/>
    </source>
</evidence>
<dbReference type="InterPro" id="IPR002893">
    <property type="entry name" value="Znf_MYND"/>
</dbReference>
<dbReference type="Pfam" id="PF13229">
    <property type="entry name" value="Beta_helix"/>
    <property type="match status" value="2"/>
</dbReference>
<dbReference type="InterPro" id="IPR011050">
    <property type="entry name" value="Pectin_lyase_fold/virulence"/>
</dbReference>
<dbReference type="InterPro" id="IPR012334">
    <property type="entry name" value="Pectin_lyas_fold"/>
</dbReference>
<comment type="caution">
    <text evidence="7">The sequence shown here is derived from an EMBL/GenBank/DDBJ whole genome shotgun (WGS) entry which is preliminary data.</text>
</comment>
<keyword evidence="8" id="KW-1185">Reference proteome</keyword>
<dbReference type="InterPro" id="IPR006626">
    <property type="entry name" value="PbH1"/>
</dbReference>
<organism evidence="7 8">
    <name type="scientific">Rhizophagus irregularis</name>
    <dbReference type="NCBI Taxonomy" id="588596"/>
    <lineage>
        <taxon>Eukaryota</taxon>
        <taxon>Fungi</taxon>
        <taxon>Fungi incertae sedis</taxon>
        <taxon>Mucoromycota</taxon>
        <taxon>Glomeromycotina</taxon>
        <taxon>Glomeromycetes</taxon>
        <taxon>Glomerales</taxon>
        <taxon>Glomeraceae</taxon>
        <taxon>Rhizophagus</taxon>
    </lineage>
</organism>
<name>A0A2I1FZN4_9GLOM</name>
<protein>
    <recommendedName>
        <fullName evidence="6">MYND-type domain-containing protein</fullName>
    </recommendedName>
</protein>
<dbReference type="VEuPathDB" id="FungiDB:RhiirFUN_020026"/>
<dbReference type="GO" id="GO:0008270">
    <property type="term" value="F:zinc ion binding"/>
    <property type="evidence" value="ECO:0007669"/>
    <property type="project" value="UniProtKB-KW"/>
</dbReference>
<accession>A0A2I1FZN4</accession>
<evidence type="ECO:0000313" key="8">
    <source>
        <dbReference type="Proteomes" id="UP000234323"/>
    </source>
</evidence>
<dbReference type="SMART" id="SM00710">
    <property type="entry name" value="PbH1"/>
    <property type="match status" value="7"/>
</dbReference>
<dbReference type="Proteomes" id="UP000234323">
    <property type="component" value="Unassembled WGS sequence"/>
</dbReference>
<dbReference type="VEuPathDB" id="FungiDB:RhiirA1_389135"/>
<evidence type="ECO:0000256" key="5">
    <source>
        <dbReference type="PROSITE-ProRule" id="PRU00134"/>
    </source>
</evidence>
<evidence type="ECO:0000256" key="2">
    <source>
        <dbReference type="ARBA" id="ARBA00022737"/>
    </source>
</evidence>
<keyword evidence="4" id="KW-0862">Zinc</keyword>
<dbReference type="PROSITE" id="PS50865">
    <property type="entry name" value="ZF_MYND_2"/>
    <property type="match status" value="1"/>
</dbReference>
<dbReference type="PANTHER" id="PTHR22990">
    <property type="entry name" value="F-BOX ONLY PROTEIN"/>
    <property type="match status" value="1"/>
</dbReference>